<feature type="domain" description="Glycosyl transferase family 1" evidence="1">
    <location>
        <begin position="195"/>
        <end position="348"/>
    </location>
</feature>
<name>A0A9X5E223_9CYAN</name>
<gene>
    <name evidence="2" type="ORF">QH73_0003915</name>
</gene>
<evidence type="ECO:0000259" key="1">
    <source>
        <dbReference type="Pfam" id="PF00534"/>
    </source>
</evidence>
<dbReference type="OrthoDB" id="9787617at2"/>
<dbReference type="SUPFAM" id="SSF53756">
    <property type="entry name" value="UDP-Glycosyltransferase/glycogen phosphorylase"/>
    <property type="match status" value="1"/>
</dbReference>
<dbReference type="RefSeq" id="WP_039715308.1">
    <property type="nucleotide sequence ID" value="NZ_JTJC03000001.1"/>
</dbReference>
<dbReference type="Gene3D" id="3.40.50.2000">
    <property type="entry name" value="Glycogen Phosphorylase B"/>
    <property type="match status" value="2"/>
</dbReference>
<proteinExistence type="predicted"/>
<evidence type="ECO:0000313" key="2">
    <source>
        <dbReference type="EMBL" id="NHC33816.1"/>
    </source>
</evidence>
<dbReference type="AlphaFoldDB" id="A0A9X5E223"/>
<dbReference type="PANTHER" id="PTHR45947">
    <property type="entry name" value="SULFOQUINOVOSYL TRANSFERASE SQD2"/>
    <property type="match status" value="1"/>
</dbReference>
<dbReference type="InterPro" id="IPR001296">
    <property type="entry name" value="Glyco_trans_1"/>
</dbReference>
<dbReference type="InterPro" id="IPR050194">
    <property type="entry name" value="Glycosyltransferase_grp1"/>
</dbReference>
<keyword evidence="3" id="KW-1185">Reference proteome</keyword>
<evidence type="ECO:0000313" key="3">
    <source>
        <dbReference type="Proteomes" id="UP000031532"/>
    </source>
</evidence>
<sequence length="385" mass="43762">MKRILFYDDGSGFGGHSISAVDAVKYLLENTNLKVGFIFYQGNQRLCDRLTLLVQEFKHLELYPMKFKAARFRNLGALLSFPVVAKIAQTISIIKPDIVIVVQGTIELSSLGLLATKKAKLKVISFIPLTQSLSLMQGKLSRFRDFINLHFYNLPDAFITTSARAKYNLVQHGVKSKISVVYYGPDLRIWQRQERNISRQKYGIDNSDYVVALIARIEFKHKGHDFLITSMAKYASKLANIKLLIVGDGSDEEKLQKLIQTSGLSERVKIIPWGNDLSYVYSAIDMLVIPSRLEGLPLVMLEAMYYSLPIVASSLDGMLEILPQEWLFQSGDSEAAIETLLRVKNSDNTEYLLNHKQRIMTEFNLDEFGKNFYKTLCKAHIETKN</sequence>
<accession>A0A9X5E223</accession>
<dbReference type="PANTHER" id="PTHR45947:SF3">
    <property type="entry name" value="SULFOQUINOVOSYL TRANSFERASE SQD2"/>
    <property type="match status" value="1"/>
</dbReference>
<organism evidence="2 3">
    <name type="scientific">Scytonema millei VB511283</name>
    <dbReference type="NCBI Taxonomy" id="1245923"/>
    <lineage>
        <taxon>Bacteria</taxon>
        <taxon>Bacillati</taxon>
        <taxon>Cyanobacteriota</taxon>
        <taxon>Cyanophyceae</taxon>
        <taxon>Nostocales</taxon>
        <taxon>Scytonemataceae</taxon>
        <taxon>Scytonema</taxon>
    </lineage>
</organism>
<dbReference type="EMBL" id="JTJC03000001">
    <property type="protein sequence ID" value="NHC33816.1"/>
    <property type="molecule type" value="Genomic_DNA"/>
</dbReference>
<dbReference type="CDD" id="cd03801">
    <property type="entry name" value="GT4_PimA-like"/>
    <property type="match status" value="1"/>
</dbReference>
<dbReference type="GO" id="GO:0016758">
    <property type="term" value="F:hexosyltransferase activity"/>
    <property type="evidence" value="ECO:0007669"/>
    <property type="project" value="TreeGrafter"/>
</dbReference>
<reference evidence="2 3" key="1">
    <citation type="journal article" date="2015" name="Genome Announc.">
        <title>Draft Genome Sequence of the Terrestrial Cyanobacterium Scytonema millei VB511283, Isolated from Eastern India.</title>
        <authorList>
            <person name="Sen D."/>
            <person name="Chandrababunaidu M.M."/>
            <person name="Singh D."/>
            <person name="Sanghi N."/>
            <person name="Ghorai A."/>
            <person name="Mishra G.P."/>
            <person name="Madduluri M."/>
            <person name="Adhikary S.P."/>
            <person name="Tripathy S."/>
        </authorList>
    </citation>
    <scope>NUCLEOTIDE SEQUENCE [LARGE SCALE GENOMIC DNA]</scope>
    <source>
        <strain evidence="2 3">VB511283</strain>
    </source>
</reference>
<comment type="caution">
    <text evidence="2">The sequence shown here is derived from an EMBL/GenBank/DDBJ whole genome shotgun (WGS) entry which is preliminary data.</text>
</comment>
<dbReference type="Pfam" id="PF00534">
    <property type="entry name" value="Glycos_transf_1"/>
    <property type="match status" value="1"/>
</dbReference>
<protein>
    <submittedName>
        <fullName evidence="2">Glycosyltransferase family 4 protein</fullName>
    </submittedName>
</protein>
<dbReference type="Proteomes" id="UP000031532">
    <property type="component" value="Unassembled WGS sequence"/>
</dbReference>